<dbReference type="RefSeq" id="WP_150043998.1">
    <property type="nucleotide sequence ID" value="NZ_OW485601.1"/>
</dbReference>
<evidence type="ECO:0000259" key="8">
    <source>
        <dbReference type="PROSITE" id="PS50112"/>
    </source>
</evidence>
<dbReference type="InterPro" id="IPR005467">
    <property type="entry name" value="His_kinase_dom"/>
</dbReference>
<dbReference type="PROSITE" id="PS50113">
    <property type="entry name" value="PAC"/>
    <property type="match status" value="5"/>
</dbReference>
<evidence type="ECO:0000259" key="9">
    <source>
        <dbReference type="PROSITE" id="PS50113"/>
    </source>
</evidence>
<evidence type="ECO:0000256" key="3">
    <source>
        <dbReference type="ARBA" id="ARBA00022553"/>
    </source>
</evidence>
<evidence type="ECO:0000256" key="5">
    <source>
        <dbReference type="ARBA" id="ARBA00022777"/>
    </source>
</evidence>
<dbReference type="SMART" id="SM00091">
    <property type="entry name" value="PAS"/>
    <property type="match status" value="5"/>
</dbReference>
<gene>
    <name evidence="10" type="ORF">F1189_25025</name>
</gene>
<dbReference type="SMART" id="SM00387">
    <property type="entry name" value="HATPase_c"/>
    <property type="match status" value="1"/>
</dbReference>
<keyword evidence="5" id="KW-0418">Kinase</keyword>
<evidence type="ECO:0000256" key="4">
    <source>
        <dbReference type="ARBA" id="ARBA00022679"/>
    </source>
</evidence>
<dbReference type="Proteomes" id="UP000325255">
    <property type="component" value="Unassembled WGS sequence"/>
</dbReference>
<dbReference type="PROSITE" id="PS50109">
    <property type="entry name" value="HIS_KIN"/>
    <property type="match status" value="1"/>
</dbReference>
<feature type="compositionally biased region" description="Polar residues" evidence="6">
    <location>
        <begin position="659"/>
        <end position="674"/>
    </location>
</feature>
<dbReference type="OrthoDB" id="9796100at2"/>
<dbReference type="CDD" id="cd00082">
    <property type="entry name" value="HisKA"/>
    <property type="match status" value="1"/>
</dbReference>
<keyword evidence="4" id="KW-0808">Transferase</keyword>
<dbReference type="Gene3D" id="3.30.450.20">
    <property type="entry name" value="PAS domain"/>
    <property type="match status" value="7"/>
</dbReference>
<dbReference type="EC" id="2.7.13.3" evidence="2"/>
<feature type="domain" description="PAS" evidence="8">
    <location>
        <begin position="743"/>
        <end position="798"/>
    </location>
</feature>
<dbReference type="InterPro" id="IPR035965">
    <property type="entry name" value="PAS-like_dom_sf"/>
</dbReference>
<dbReference type="Pfam" id="PF08448">
    <property type="entry name" value="PAS_4"/>
    <property type="match status" value="1"/>
</dbReference>
<keyword evidence="3" id="KW-0597">Phosphoprotein</keyword>
<feature type="domain" description="PAC" evidence="9">
    <location>
        <begin position="672"/>
        <end position="723"/>
    </location>
</feature>
<name>A0A5M6ILT2_9PROT</name>
<feature type="domain" description="Histidine kinase" evidence="7">
    <location>
        <begin position="994"/>
        <end position="1210"/>
    </location>
</feature>
<dbReference type="InterPro" id="IPR001610">
    <property type="entry name" value="PAC"/>
</dbReference>
<organism evidence="10 11">
    <name type="scientific">Rhodovastum atsumiense</name>
    <dbReference type="NCBI Taxonomy" id="504468"/>
    <lineage>
        <taxon>Bacteria</taxon>
        <taxon>Pseudomonadati</taxon>
        <taxon>Pseudomonadota</taxon>
        <taxon>Alphaproteobacteria</taxon>
        <taxon>Acetobacterales</taxon>
        <taxon>Acetobacteraceae</taxon>
        <taxon>Rhodovastum</taxon>
    </lineage>
</organism>
<dbReference type="AlphaFoldDB" id="A0A5M6ILT2"/>
<evidence type="ECO:0000256" key="2">
    <source>
        <dbReference type="ARBA" id="ARBA00012438"/>
    </source>
</evidence>
<dbReference type="InterPro" id="IPR052162">
    <property type="entry name" value="Sensor_kinase/Photoreceptor"/>
</dbReference>
<protein>
    <recommendedName>
        <fullName evidence="2">histidine kinase</fullName>
        <ecNumber evidence="2">2.7.13.3</ecNumber>
    </recommendedName>
</protein>
<dbReference type="SMART" id="SM00086">
    <property type="entry name" value="PAC"/>
    <property type="match status" value="5"/>
</dbReference>
<dbReference type="NCBIfam" id="TIGR00229">
    <property type="entry name" value="sensory_box"/>
    <property type="match status" value="5"/>
</dbReference>
<sequence length="1226" mass="132598">MSDQPPTASRPHGRSILLLACVAILAAGLLAAAWRLAAGIEAQAVQAGLQQARLLARFLDRDWTALLARTERLNELAGRITLAMQAGDTVLAEALRAELARQIAPVGDSIIQVGATDTQGQLLWTTLGMPPRPVPHADREHISAILARGAESFIGQPVEGRVSGLRTIQLSHAVRDANGRLAGVAVVSQAVSAIDAFTRQLELDPADSLMVAREDGLVLTRTGGSEHLPSAATLRVQLRALGGGEATGRDEGGVDGRLRLLAARRLAMAPVVVTAAVDAGKWLQPAAQEASWLRHGAAALAAGMLATAGLAVVLQERRRRRQSDQDLLNGMRCGEALLRQLAGQLSMLVCLHDADGRYLTVGDAAPALLGITPEDLVGSMPGSLTLPQDHVILAQAWHRLQYDGTPQCLEIRIRRPDGGIRWVENEILRLAAPGMEIPGMPVFLSVTRDVTARRSAEAASRAAQRELQAVVSTMPGFLARSRVLHGGLRQVGFVSPSVEMMLGYTPEQAKAPGFWDGKLDPEVAARRRARIAAARDGEKLDLTFPMRRADGARVWLHETATVRLRPEGWREIVGFFVDVTDRQEAEAALTRARADLDDIVRNGPGVLFRRVRDEHGRWRMTYVSANVQRVTGYTVAEIMRPGFLETVADLDDPGEDGTRQQSGEPSRGQETSTWECRFRDPSGGTRWLRCTTRLKRLEDGQAEIVGVMLDITAEREAAEALAGARRELDTIAGLGPAVLLRAMYDRAGEHIVYISGNAGQALGYTAAELMQPGFAFGLLHPDDLKPVGEFLALLRTRGLLTSEKRYRSRDGSWRWMRRTIRVVADDGTRIEALGILMDITREREAEAARDQARAELAAIVAAGPGALYRIRIDADHRRQVNYMSEAFERITGHPVEVMTANKMPEHLFDPATFPPGPVRTADLLQRGNFTREYRFRHADGHWIWLRDNVALVASHPDGTHDTIGYLTDITRERETAERVAQAGRMALLGELANGIAHELERPLATARTAAELTLAGLATPQPHIPTARHGLEQVVELTRRATAVVAHMRAFGCEDSGPVMPVEIADAIAASLLILRGRLRLSGVAVQRDIPPDLPPVLARLMPLEQVLVNLIANACDAYENVAAIDRVVRISAREVGGHVVLRVADDAGGVSDTVIGRVFEPFFTTRDGATATGLGLSISQDIVADFGGRLSVCNATDGAVFEIELPTAALPMEAAGLGASGMAAD</sequence>
<dbReference type="SUPFAM" id="SSF55874">
    <property type="entry name" value="ATPase domain of HSP90 chaperone/DNA topoisomerase II/histidine kinase"/>
    <property type="match status" value="1"/>
</dbReference>
<dbReference type="Pfam" id="PF02518">
    <property type="entry name" value="HATPase_c"/>
    <property type="match status" value="1"/>
</dbReference>
<keyword evidence="11" id="KW-1185">Reference proteome</keyword>
<reference evidence="10 11" key="1">
    <citation type="submission" date="2019-09" db="EMBL/GenBank/DDBJ databases">
        <title>Genome sequence of Rhodovastum atsumiense, a diverse member of the Acetobacteraceae family of non-sulfur purple photosynthetic bacteria.</title>
        <authorList>
            <person name="Meyer T."/>
            <person name="Kyndt J."/>
        </authorList>
    </citation>
    <scope>NUCLEOTIDE SEQUENCE [LARGE SCALE GENOMIC DNA]</scope>
    <source>
        <strain evidence="10 11">DSM 21279</strain>
    </source>
</reference>
<dbReference type="InterPro" id="IPR036890">
    <property type="entry name" value="HATPase_C_sf"/>
</dbReference>
<dbReference type="GO" id="GO:0000155">
    <property type="term" value="F:phosphorelay sensor kinase activity"/>
    <property type="evidence" value="ECO:0007669"/>
    <property type="project" value="InterPro"/>
</dbReference>
<feature type="domain" description="PAC" evidence="9">
    <location>
        <begin position="800"/>
        <end position="851"/>
    </location>
</feature>
<dbReference type="InterPro" id="IPR000014">
    <property type="entry name" value="PAS"/>
</dbReference>
<dbReference type="CDD" id="cd00130">
    <property type="entry name" value="PAS"/>
    <property type="match status" value="5"/>
</dbReference>
<dbReference type="InterPro" id="IPR004358">
    <property type="entry name" value="Sig_transdc_His_kin-like_C"/>
</dbReference>
<dbReference type="InterPro" id="IPR003594">
    <property type="entry name" value="HATPase_dom"/>
</dbReference>
<dbReference type="PRINTS" id="PR00344">
    <property type="entry name" value="BCTRLSENSOR"/>
</dbReference>
<evidence type="ECO:0000256" key="1">
    <source>
        <dbReference type="ARBA" id="ARBA00000085"/>
    </source>
</evidence>
<dbReference type="PANTHER" id="PTHR43304">
    <property type="entry name" value="PHYTOCHROME-LIKE PROTEIN CPH1"/>
    <property type="match status" value="1"/>
</dbReference>
<feature type="region of interest" description="Disordered" evidence="6">
    <location>
        <begin position="648"/>
        <end position="675"/>
    </location>
</feature>
<dbReference type="InterPro" id="IPR003661">
    <property type="entry name" value="HisK_dim/P_dom"/>
</dbReference>
<dbReference type="InterPro" id="IPR013655">
    <property type="entry name" value="PAS_fold_3"/>
</dbReference>
<dbReference type="CDD" id="cd12914">
    <property type="entry name" value="PDC1_DGC_like"/>
    <property type="match status" value="1"/>
</dbReference>
<evidence type="ECO:0000259" key="7">
    <source>
        <dbReference type="PROSITE" id="PS50109"/>
    </source>
</evidence>
<feature type="domain" description="PAS" evidence="8">
    <location>
        <begin position="334"/>
        <end position="404"/>
    </location>
</feature>
<dbReference type="PANTHER" id="PTHR43304:SF1">
    <property type="entry name" value="PAC DOMAIN-CONTAINING PROTEIN"/>
    <property type="match status" value="1"/>
</dbReference>
<feature type="domain" description="PAC" evidence="9">
    <location>
        <begin position="540"/>
        <end position="591"/>
    </location>
</feature>
<comment type="catalytic activity">
    <reaction evidence="1">
        <text>ATP + protein L-histidine = ADP + protein N-phospho-L-histidine.</text>
        <dbReference type="EC" id="2.7.13.3"/>
    </reaction>
</comment>
<dbReference type="InterPro" id="IPR013656">
    <property type="entry name" value="PAS_4"/>
</dbReference>
<evidence type="ECO:0000256" key="6">
    <source>
        <dbReference type="SAM" id="MobiDB-lite"/>
    </source>
</evidence>
<dbReference type="Gene3D" id="3.30.565.10">
    <property type="entry name" value="Histidine kinase-like ATPase, C-terminal domain"/>
    <property type="match status" value="1"/>
</dbReference>
<feature type="domain" description="PAC" evidence="9">
    <location>
        <begin position="929"/>
        <end position="981"/>
    </location>
</feature>
<dbReference type="PROSITE" id="PS50112">
    <property type="entry name" value="PAS"/>
    <property type="match status" value="2"/>
</dbReference>
<dbReference type="SUPFAM" id="SSF55785">
    <property type="entry name" value="PYP-like sensor domain (PAS domain)"/>
    <property type="match status" value="5"/>
</dbReference>
<dbReference type="InterPro" id="IPR000700">
    <property type="entry name" value="PAS-assoc_C"/>
</dbReference>
<comment type="caution">
    <text evidence="10">The sequence shown here is derived from an EMBL/GenBank/DDBJ whole genome shotgun (WGS) entry which is preliminary data.</text>
</comment>
<proteinExistence type="predicted"/>
<evidence type="ECO:0000313" key="11">
    <source>
        <dbReference type="Proteomes" id="UP000325255"/>
    </source>
</evidence>
<dbReference type="EMBL" id="VWPK01000055">
    <property type="protein sequence ID" value="KAA5609243.1"/>
    <property type="molecule type" value="Genomic_DNA"/>
</dbReference>
<evidence type="ECO:0000313" key="10">
    <source>
        <dbReference type="EMBL" id="KAA5609243.1"/>
    </source>
</evidence>
<dbReference type="Pfam" id="PF08447">
    <property type="entry name" value="PAS_3"/>
    <property type="match status" value="4"/>
</dbReference>
<feature type="domain" description="PAC" evidence="9">
    <location>
        <begin position="407"/>
        <end position="462"/>
    </location>
</feature>
<dbReference type="Gene3D" id="1.10.287.130">
    <property type="match status" value="1"/>
</dbReference>
<accession>A0A5M6ILT2</accession>